<dbReference type="InParanoid" id="A0A2P5BN23"/>
<protein>
    <submittedName>
        <fullName evidence="1">Uncharacterized protein</fullName>
    </submittedName>
</protein>
<dbReference type="Proteomes" id="UP000237000">
    <property type="component" value="Unassembled WGS sequence"/>
</dbReference>
<reference evidence="2" key="1">
    <citation type="submission" date="2016-06" db="EMBL/GenBank/DDBJ databases">
        <title>Parallel loss of symbiosis genes in relatives of nitrogen-fixing non-legume Parasponia.</title>
        <authorList>
            <person name="Van Velzen R."/>
            <person name="Holmer R."/>
            <person name="Bu F."/>
            <person name="Rutten L."/>
            <person name="Van Zeijl A."/>
            <person name="Liu W."/>
            <person name="Santuari L."/>
            <person name="Cao Q."/>
            <person name="Sharma T."/>
            <person name="Shen D."/>
            <person name="Roswanjaya Y."/>
            <person name="Wardhani T."/>
            <person name="Kalhor M.S."/>
            <person name="Jansen J."/>
            <person name="Van den Hoogen J."/>
            <person name="Gungor B."/>
            <person name="Hartog M."/>
            <person name="Hontelez J."/>
            <person name="Verver J."/>
            <person name="Yang W.-C."/>
            <person name="Schijlen E."/>
            <person name="Repin R."/>
            <person name="Schilthuizen M."/>
            <person name="Schranz E."/>
            <person name="Heidstra R."/>
            <person name="Miyata K."/>
            <person name="Fedorova E."/>
            <person name="Kohlen W."/>
            <person name="Bisseling T."/>
            <person name="Smit S."/>
            <person name="Geurts R."/>
        </authorList>
    </citation>
    <scope>NUCLEOTIDE SEQUENCE [LARGE SCALE GENOMIC DNA]</scope>
    <source>
        <strain evidence="2">cv. RG33-2</strain>
    </source>
</reference>
<dbReference type="AlphaFoldDB" id="A0A2P5BN23"/>
<evidence type="ECO:0000313" key="1">
    <source>
        <dbReference type="EMBL" id="PON50196.1"/>
    </source>
</evidence>
<gene>
    <name evidence="1" type="ORF">TorRG33x02_315210</name>
</gene>
<keyword evidence="2" id="KW-1185">Reference proteome</keyword>
<proteinExistence type="predicted"/>
<accession>A0A2P5BN23</accession>
<organism evidence="1 2">
    <name type="scientific">Trema orientale</name>
    <name type="common">Charcoal tree</name>
    <name type="synonym">Celtis orientalis</name>
    <dbReference type="NCBI Taxonomy" id="63057"/>
    <lineage>
        <taxon>Eukaryota</taxon>
        <taxon>Viridiplantae</taxon>
        <taxon>Streptophyta</taxon>
        <taxon>Embryophyta</taxon>
        <taxon>Tracheophyta</taxon>
        <taxon>Spermatophyta</taxon>
        <taxon>Magnoliopsida</taxon>
        <taxon>eudicotyledons</taxon>
        <taxon>Gunneridae</taxon>
        <taxon>Pentapetalae</taxon>
        <taxon>rosids</taxon>
        <taxon>fabids</taxon>
        <taxon>Rosales</taxon>
        <taxon>Cannabaceae</taxon>
        <taxon>Trema</taxon>
    </lineage>
</organism>
<dbReference type="EMBL" id="JXTC01000489">
    <property type="protein sequence ID" value="PON50196.1"/>
    <property type="molecule type" value="Genomic_DNA"/>
</dbReference>
<comment type="caution">
    <text evidence="1">The sequence shown here is derived from an EMBL/GenBank/DDBJ whole genome shotgun (WGS) entry which is preliminary data.</text>
</comment>
<evidence type="ECO:0000313" key="2">
    <source>
        <dbReference type="Proteomes" id="UP000237000"/>
    </source>
</evidence>
<name>A0A2P5BN23_TREOI</name>
<sequence length="300" mass="32525">MMVPVAHGLSNVMVPVPDATRLPHDPCRCQRLPGHLTFFVKILTMCWVALRFRMVDHAKPHVAIRRSKQPHQLNFIQFSQYVAGPQTLFSEFLAPGLSNVMVPVPDATQPPRVIALQAPATTIPSHILHQNLGRASGGPVVPRDLAPGPVAVPVGWIVLDPMQPPRSYRDIIVGSPASIAFSAPEAMQPSTLFLGVLDRAVLVDMVIPIGSYHIRPCPYPAYASLMPPMMALGTDIFHVVQQAPVTPPPAPDAIQRPNLFHGVLDRAAPVDMVVPLGYIASAPAPPCLCPCDTSYNDTWQ</sequence>